<evidence type="ECO:0000313" key="1">
    <source>
        <dbReference type="EMBL" id="OBZ71612.1"/>
    </source>
</evidence>
<protein>
    <submittedName>
        <fullName evidence="1">Uncharacterized protein</fullName>
    </submittedName>
</protein>
<dbReference type="AlphaFoldDB" id="A0A1C7M446"/>
<evidence type="ECO:0000313" key="2">
    <source>
        <dbReference type="Proteomes" id="UP000092993"/>
    </source>
</evidence>
<dbReference type="Proteomes" id="UP000092993">
    <property type="component" value="Unassembled WGS sequence"/>
</dbReference>
<accession>A0A1C7M446</accession>
<comment type="caution">
    <text evidence="1">The sequence shown here is derived from an EMBL/GenBank/DDBJ whole genome shotgun (WGS) entry which is preliminary data.</text>
</comment>
<sequence>MALTLPVVCAACAYAHHNSMANRASIERDVPAEIFTAGGTAAMQATSPAAQKAPQRQRLCVYSQIAKEEDKVCVGSTL</sequence>
<proteinExistence type="predicted"/>
<dbReference type="EMBL" id="LUGG01000011">
    <property type="protein sequence ID" value="OBZ71612.1"/>
    <property type="molecule type" value="Genomic_DNA"/>
</dbReference>
<reference evidence="1 2" key="1">
    <citation type="submission" date="2016-03" db="EMBL/GenBank/DDBJ databases">
        <title>Whole genome sequencing of Grifola frondosa 9006-11.</title>
        <authorList>
            <person name="Min B."/>
            <person name="Park H."/>
            <person name="Kim J.-G."/>
            <person name="Cho H."/>
            <person name="Oh Y.-L."/>
            <person name="Kong W.-S."/>
            <person name="Choi I.-G."/>
        </authorList>
    </citation>
    <scope>NUCLEOTIDE SEQUENCE [LARGE SCALE GENOMIC DNA]</scope>
    <source>
        <strain evidence="1 2">9006-11</strain>
    </source>
</reference>
<keyword evidence="2" id="KW-1185">Reference proteome</keyword>
<gene>
    <name evidence="1" type="ORF">A0H81_08780</name>
</gene>
<name>A0A1C7M446_GRIFR</name>
<organism evidence="1 2">
    <name type="scientific">Grifola frondosa</name>
    <name type="common">Maitake</name>
    <name type="synonym">Polyporus frondosus</name>
    <dbReference type="NCBI Taxonomy" id="5627"/>
    <lineage>
        <taxon>Eukaryota</taxon>
        <taxon>Fungi</taxon>
        <taxon>Dikarya</taxon>
        <taxon>Basidiomycota</taxon>
        <taxon>Agaricomycotina</taxon>
        <taxon>Agaricomycetes</taxon>
        <taxon>Polyporales</taxon>
        <taxon>Grifolaceae</taxon>
        <taxon>Grifola</taxon>
    </lineage>
</organism>